<dbReference type="InterPro" id="IPR016166">
    <property type="entry name" value="FAD-bd_PCMH"/>
</dbReference>
<evidence type="ECO:0000259" key="21">
    <source>
        <dbReference type="PROSITE" id="PS51387"/>
    </source>
</evidence>
<dbReference type="UniPathway" id="UPA00219"/>
<dbReference type="SUPFAM" id="SSF56194">
    <property type="entry name" value="Uridine diphospho-N-Acetylenolpyruvylglucosamine reductase, MurB, C-terminal domain"/>
    <property type="match status" value="1"/>
</dbReference>
<dbReference type="eggNOG" id="COG0812">
    <property type="taxonomic scope" value="Bacteria"/>
</dbReference>
<evidence type="ECO:0000256" key="8">
    <source>
        <dbReference type="ARBA" id="ARBA00022490"/>
    </source>
</evidence>
<evidence type="ECO:0000256" key="2">
    <source>
        <dbReference type="ARBA" id="ARBA00003921"/>
    </source>
</evidence>
<keyword evidence="13 20" id="KW-0133">Cell shape</keyword>
<dbReference type="Gene3D" id="3.30.43.10">
    <property type="entry name" value="Uridine Diphospho-n-acetylenolpyruvylglucosamine Reductase, domain 2"/>
    <property type="match status" value="1"/>
</dbReference>
<evidence type="ECO:0000256" key="13">
    <source>
        <dbReference type="ARBA" id="ARBA00022960"/>
    </source>
</evidence>
<dbReference type="GO" id="GO:0008360">
    <property type="term" value="P:regulation of cell shape"/>
    <property type="evidence" value="ECO:0007669"/>
    <property type="project" value="UniProtKB-KW"/>
</dbReference>
<dbReference type="PANTHER" id="PTHR21071:SF4">
    <property type="entry name" value="UDP-N-ACETYLENOLPYRUVOYLGLUCOSAMINE REDUCTASE"/>
    <property type="match status" value="1"/>
</dbReference>
<dbReference type="Gene3D" id="3.30.465.10">
    <property type="match status" value="1"/>
</dbReference>
<dbReference type="InterPro" id="IPR036635">
    <property type="entry name" value="MurB_C_sf"/>
</dbReference>
<evidence type="ECO:0000256" key="14">
    <source>
        <dbReference type="ARBA" id="ARBA00022984"/>
    </source>
</evidence>
<dbReference type="Proteomes" id="UP000001036">
    <property type="component" value="Chromosome"/>
</dbReference>
<dbReference type="InterPro" id="IPR003170">
    <property type="entry name" value="MurB"/>
</dbReference>
<dbReference type="NCBIfam" id="NF000755">
    <property type="entry name" value="PRK00046.1"/>
    <property type="match status" value="1"/>
</dbReference>
<dbReference type="PROSITE" id="PS51387">
    <property type="entry name" value="FAD_PCMH"/>
    <property type="match status" value="1"/>
</dbReference>
<dbReference type="RefSeq" id="WP_012487404.1">
    <property type="nucleotide sequence ID" value="NC_010995.1"/>
</dbReference>
<evidence type="ECO:0000256" key="1">
    <source>
        <dbReference type="ARBA" id="ARBA00001974"/>
    </source>
</evidence>
<dbReference type="GO" id="GO:0009252">
    <property type="term" value="P:peptidoglycan biosynthetic process"/>
    <property type="evidence" value="ECO:0007669"/>
    <property type="project" value="UniProtKB-UniRule"/>
</dbReference>
<gene>
    <name evidence="20 22" type="primary">murB</name>
    <name evidence="22" type="ordered locus">CJA_1784</name>
</gene>
<evidence type="ECO:0000313" key="22">
    <source>
        <dbReference type="EMBL" id="ACE85323.1"/>
    </source>
</evidence>
<dbReference type="EC" id="1.3.1.98" evidence="6 20"/>
<feature type="active site" evidence="20">
    <location>
        <position position="335"/>
    </location>
</feature>
<keyword evidence="8 20" id="KW-0963">Cytoplasm</keyword>
<organism evidence="22 23">
    <name type="scientific">Cellvibrio japonicus (strain Ueda107)</name>
    <name type="common">Pseudomonas fluorescens subsp. cellulosa</name>
    <dbReference type="NCBI Taxonomy" id="498211"/>
    <lineage>
        <taxon>Bacteria</taxon>
        <taxon>Pseudomonadati</taxon>
        <taxon>Pseudomonadota</taxon>
        <taxon>Gammaproteobacteria</taxon>
        <taxon>Cellvibrionales</taxon>
        <taxon>Cellvibrionaceae</taxon>
        <taxon>Cellvibrio</taxon>
    </lineage>
</organism>
<keyword evidence="14 20" id="KW-0573">Peptidoglycan synthesis</keyword>
<feature type="domain" description="FAD-binding PCMH-type" evidence="21">
    <location>
        <begin position="17"/>
        <end position="189"/>
    </location>
</feature>
<dbReference type="PANTHER" id="PTHR21071">
    <property type="entry name" value="UDP-N-ACETYLENOLPYRUVOYLGLUCOSAMINE REDUCTASE"/>
    <property type="match status" value="1"/>
</dbReference>
<protein>
    <recommendedName>
        <fullName evidence="7 20">UDP-N-acetylenolpyruvoylglucosamine reductase</fullName>
        <ecNumber evidence="6 20">1.3.1.98</ecNumber>
    </recommendedName>
    <alternativeName>
        <fullName evidence="18 20">UDP-N-acetylmuramate dehydrogenase</fullName>
    </alternativeName>
</protein>
<dbReference type="GO" id="GO:0008762">
    <property type="term" value="F:UDP-N-acetylmuramate dehydrogenase activity"/>
    <property type="evidence" value="ECO:0007669"/>
    <property type="project" value="UniProtKB-UniRule"/>
</dbReference>
<comment type="subcellular location">
    <subcellularLocation>
        <location evidence="3 20">Cytoplasm</location>
    </subcellularLocation>
</comment>
<evidence type="ECO:0000256" key="12">
    <source>
        <dbReference type="ARBA" id="ARBA00022857"/>
    </source>
</evidence>
<keyword evidence="12 20" id="KW-0521">NADP</keyword>
<evidence type="ECO:0000256" key="9">
    <source>
        <dbReference type="ARBA" id="ARBA00022618"/>
    </source>
</evidence>
<dbReference type="SUPFAM" id="SSF56176">
    <property type="entry name" value="FAD-binding/transporter-associated domain-like"/>
    <property type="match status" value="1"/>
</dbReference>
<accession>B3PFS1</accession>
<dbReference type="GO" id="GO:0071949">
    <property type="term" value="F:FAD binding"/>
    <property type="evidence" value="ECO:0007669"/>
    <property type="project" value="InterPro"/>
</dbReference>
<comment type="pathway">
    <text evidence="4 20">Cell wall biogenesis; peptidoglycan biosynthesis.</text>
</comment>
<evidence type="ECO:0000313" key="23">
    <source>
        <dbReference type="Proteomes" id="UP000001036"/>
    </source>
</evidence>
<dbReference type="InterPro" id="IPR036318">
    <property type="entry name" value="FAD-bd_PCMH-like_sf"/>
</dbReference>
<keyword evidence="10 20" id="KW-0285">Flavoprotein</keyword>
<keyword evidence="15 20" id="KW-0560">Oxidoreductase</keyword>
<evidence type="ECO:0000256" key="18">
    <source>
        <dbReference type="ARBA" id="ARBA00031026"/>
    </source>
</evidence>
<name>B3PFS1_CELJU</name>
<proteinExistence type="inferred from homology"/>
<keyword evidence="9 20" id="KW-0132">Cell division</keyword>
<dbReference type="Pfam" id="PF02873">
    <property type="entry name" value="MurB_C"/>
    <property type="match status" value="1"/>
</dbReference>
<evidence type="ECO:0000256" key="3">
    <source>
        <dbReference type="ARBA" id="ARBA00004496"/>
    </source>
</evidence>
<dbReference type="HOGENOM" id="CLU_035304_0_0_6"/>
<evidence type="ECO:0000256" key="19">
    <source>
        <dbReference type="ARBA" id="ARBA00048914"/>
    </source>
</evidence>
<dbReference type="NCBIfam" id="NF010478">
    <property type="entry name" value="PRK13903.1"/>
    <property type="match status" value="1"/>
</dbReference>
<dbReference type="GO" id="GO:0071555">
    <property type="term" value="P:cell wall organization"/>
    <property type="evidence" value="ECO:0007669"/>
    <property type="project" value="UniProtKB-KW"/>
</dbReference>
<dbReference type="EMBL" id="CP000934">
    <property type="protein sequence ID" value="ACE85323.1"/>
    <property type="molecule type" value="Genomic_DNA"/>
</dbReference>
<evidence type="ECO:0000256" key="15">
    <source>
        <dbReference type="ARBA" id="ARBA00023002"/>
    </source>
</evidence>
<evidence type="ECO:0000256" key="20">
    <source>
        <dbReference type="HAMAP-Rule" id="MF_00037"/>
    </source>
</evidence>
<evidence type="ECO:0000256" key="7">
    <source>
        <dbReference type="ARBA" id="ARBA00015188"/>
    </source>
</evidence>
<dbReference type="Pfam" id="PF01565">
    <property type="entry name" value="FAD_binding_4"/>
    <property type="match status" value="1"/>
</dbReference>
<dbReference type="OrthoDB" id="9804753at2"/>
<dbReference type="InterPro" id="IPR016169">
    <property type="entry name" value="FAD-bd_PCMH_sub2"/>
</dbReference>
<comment type="cofactor">
    <cofactor evidence="1 20">
        <name>FAD</name>
        <dbReference type="ChEBI" id="CHEBI:57692"/>
    </cofactor>
</comment>
<dbReference type="GO" id="GO:0005829">
    <property type="term" value="C:cytosol"/>
    <property type="evidence" value="ECO:0007669"/>
    <property type="project" value="TreeGrafter"/>
</dbReference>
<keyword evidence="16 20" id="KW-0131">Cell cycle</keyword>
<dbReference type="AlphaFoldDB" id="B3PFS1"/>
<evidence type="ECO:0000256" key="6">
    <source>
        <dbReference type="ARBA" id="ARBA00012518"/>
    </source>
</evidence>
<feature type="active site" description="Proton donor" evidence="20">
    <location>
        <position position="239"/>
    </location>
</feature>
<evidence type="ECO:0000256" key="5">
    <source>
        <dbReference type="ARBA" id="ARBA00010485"/>
    </source>
</evidence>
<keyword evidence="17 20" id="KW-0961">Cell wall biogenesis/degradation</keyword>
<comment type="function">
    <text evidence="2 20">Cell wall formation.</text>
</comment>
<keyword evidence="23" id="KW-1185">Reference proteome</keyword>
<reference evidence="22 23" key="1">
    <citation type="journal article" date="2008" name="J. Bacteriol.">
        <title>Insights into plant cell wall degradation from the genome sequence of the soil bacterium Cellvibrio japonicus.</title>
        <authorList>
            <person name="Deboy R.T."/>
            <person name="Mongodin E.F."/>
            <person name="Fouts D.E."/>
            <person name="Tailford L.E."/>
            <person name="Khouri H."/>
            <person name="Emerson J.B."/>
            <person name="Mohamoud Y."/>
            <person name="Watkins K."/>
            <person name="Henrissat B."/>
            <person name="Gilbert H.J."/>
            <person name="Nelson K.E."/>
        </authorList>
    </citation>
    <scope>NUCLEOTIDE SEQUENCE [LARGE SCALE GENOMIC DNA]</scope>
    <source>
        <strain evidence="22 23">Ueda107</strain>
    </source>
</reference>
<evidence type="ECO:0000256" key="10">
    <source>
        <dbReference type="ARBA" id="ARBA00022630"/>
    </source>
</evidence>
<evidence type="ECO:0000256" key="16">
    <source>
        <dbReference type="ARBA" id="ARBA00023306"/>
    </source>
</evidence>
<comment type="catalytic activity">
    <reaction evidence="19 20">
        <text>UDP-N-acetyl-alpha-D-muramate + NADP(+) = UDP-N-acetyl-3-O-(1-carboxyvinyl)-alpha-D-glucosamine + NADPH + H(+)</text>
        <dbReference type="Rhea" id="RHEA:12248"/>
        <dbReference type="ChEBI" id="CHEBI:15378"/>
        <dbReference type="ChEBI" id="CHEBI:57783"/>
        <dbReference type="ChEBI" id="CHEBI:58349"/>
        <dbReference type="ChEBI" id="CHEBI:68483"/>
        <dbReference type="ChEBI" id="CHEBI:70757"/>
        <dbReference type="EC" id="1.3.1.98"/>
    </reaction>
</comment>
<sequence length="340" mass="37344">MPLFLPHFNLQKHNTLAVPAVADWFVSITNDTELREALAWAGERSLPLLVLGGGSNLVLRDDFHGLVIHIRSQGKILAAENEQYVWLQVAAGENWHQLVEYTLAEGLFGLENLSLIPGSVGAAPIQNIGAYGVELCDVFAELSAMEIASGLSVTFTAESCHFGYRDSIFKNALNGKYIITQVTLKLSREPRLVLDYPALREELKAIPMDQLTPEKVSEAVIAIRRSKLPDPANMPNAGSFFKNPIVDGPEYQRLIAAYPDLVAYPQADGHFKLAAAWLIDRAGWRGRQLAGAAVHEYQALVLTNPQRLPGSAVLALAGHIVQSVEEQFGVTLEMEPRIYP</sequence>
<dbReference type="InterPro" id="IPR011601">
    <property type="entry name" value="MurB_C"/>
</dbReference>
<keyword evidence="11 20" id="KW-0274">FAD</keyword>
<dbReference type="STRING" id="498211.CJA_1784"/>
<dbReference type="InterPro" id="IPR006094">
    <property type="entry name" value="Oxid_FAD_bind_N"/>
</dbReference>
<dbReference type="GO" id="GO:0051301">
    <property type="term" value="P:cell division"/>
    <property type="evidence" value="ECO:0007669"/>
    <property type="project" value="UniProtKB-KW"/>
</dbReference>
<dbReference type="KEGG" id="cja:CJA_1784"/>
<evidence type="ECO:0000256" key="17">
    <source>
        <dbReference type="ARBA" id="ARBA00023316"/>
    </source>
</evidence>
<feature type="active site" evidence="20">
    <location>
        <position position="165"/>
    </location>
</feature>
<dbReference type="InterPro" id="IPR016167">
    <property type="entry name" value="FAD-bd_PCMH_sub1"/>
</dbReference>
<dbReference type="HAMAP" id="MF_00037">
    <property type="entry name" value="MurB"/>
    <property type="match status" value="1"/>
</dbReference>
<evidence type="ECO:0000256" key="11">
    <source>
        <dbReference type="ARBA" id="ARBA00022827"/>
    </source>
</evidence>
<dbReference type="NCBIfam" id="TIGR00179">
    <property type="entry name" value="murB"/>
    <property type="match status" value="1"/>
</dbReference>
<comment type="similarity">
    <text evidence="5 20">Belongs to the MurB family.</text>
</comment>
<evidence type="ECO:0000256" key="4">
    <source>
        <dbReference type="ARBA" id="ARBA00004752"/>
    </source>
</evidence>
<dbReference type="Gene3D" id="3.90.78.10">
    <property type="entry name" value="UDP-N-acetylenolpyruvoylglucosamine reductase, C-terminal domain"/>
    <property type="match status" value="1"/>
</dbReference>